<dbReference type="EMBL" id="JAUHPW010000001">
    <property type="protein sequence ID" value="MDN4474465.1"/>
    <property type="molecule type" value="Genomic_DNA"/>
</dbReference>
<dbReference type="Proteomes" id="UP001172728">
    <property type="component" value="Unassembled WGS sequence"/>
</dbReference>
<dbReference type="SUPFAM" id="SSF48208">
    <property type="entry name" value="Six-hairpin glycosidases"/>
    <property type="match status" value="1"/>
</dbReference>
<sequence>MAQTVPGDPAYLAAQRADLLRFAHGAATDDGFGWLSETGRLDRERPVELWITCRMTHVAALGMLAAEPPAPGGPDAAALGAMAAHGVRALRRRLRDREHDGWYAAMRDGVPTVTTKQAYGHAFVVLAASSAVAADVTGARQLLEDALEVSLTHFWDEEEGLSVEEWDAGWRRLDRYRGVNANMHTVEAYLAAGDVTGEREWHERAGRISARVAGWARDNDWRIPEHFDAAWRPMLEHHRDEPAHPFRPYGATVGHGLEWARLLLSVDLTLWEDSPPDLREAAVALYDRAVADGWDADGAPGFVYTTGWDGAPVVRERMHWVLAEAVNAAEALRQVTGEDRYATDAAAWWAYADRHLVDHEHGSWHHELDPQNRPAGTVWPGKPDVYHAYQAALLPALPLVPSFATALKAGGLRR</sequence>
<evidence type="ECO:0000256" key="2">
    <source>
        <dbReference type="ARBA" id="ARBA00023235"/>
    </source>
</evidence>
<dbReference type="Pfam" id="PF07221">
    <property type="entry name" value="GlcNAc_2-epim"/>
    <property type="match status" value="1"/>
</dbReference>
<comment type="similarity">
    <text evidence="1">Belongs to the N-acylglucosamine 2-epimerase family.</text>
</comment>
<evidence type="ECO:0000313" key="4">
    <source>
        <dbReference type="Proteomes" id="UP001172728"/>
    </source>
</evidence>
<dbReference type="PANTHER" id="PTHR15108">
    <property type="entry name" value="N-ACYLGLUCOSAMINE-2-EPIMERASE"/>
    <property type="match status" value="1"/>
</dbReference>
<evidence type="ECO:0000256" key="1">
    <source>
        <dbReference type="ARBA" id="ARBA00008558"/>
    </source>
</evidence>
<reference evidence="3" key="1">
    <citation type="submission" date="2023-06" db="EMBL/GenBank/DDBJ databases">
        <title>Sysu t00192.</title>
        <authorList>
            <person name="Gao L."/>
            <person name="Fang B.-Z."/>
            <person name="Li W.-J."/>
        </authorList>
    </citation>
    <scope>NUCLEOTIDE SEQUENCE</scope>
    <source>
        <strain evidence="3">SYSU T00192</strain>
    </source>
</reference>
<keyword evidence="2" id="KW-0413">Isomerase</keyword>
<comment type="caution">
    <text evidence="3">The sequence shown here is derived from an EMBL/GenBank/DDBJ whole genome shotgun (WGS) entry which is preliminary data.</text>
</comment>
<evidence type="ECO:0000313" key="3">
    <source>
        <dbReference type="EMBL" id="MDN4474465.1"/>
    </source>
</evidence>
<name>A0ABT8G5Q8_9MICO</name>
<protein>
    <submittedName>
        <fullName evidence="3">AGE family epimerase/isomerase</fullName>
    </submittedName>
</protein>
<gene>
    <name evidence="3" type="ORF">QQX09_01195</name>
</gene>
<dbReference type="RefSeq" id="WP_301130882.1">
    <property type="nucleotide sequence ID" value="NZ_JAUHPW010000001.1"/>
</dbReference>
<proteinExistence type="inferred from homology"/>
<dbReference type="InterPro" id="IPR012341">
    <property type="entry name" value="6hp_glycosidase-like_sf"/>
</dbReference>
<organism evidence="3 4">
    <name type="scientific">Demequina litoralis</name>
    <dbReference type="NCBI Taxonomy" id="3051660"/>
    <lineage>
        <taxon>Bacteria</taxon>
        <taxon>Bacillati</taxon>
        <taxon>Actinomycetota</taxon>
        <taxon>Actinomycetes</taxon>
        <taxon>Micrococcales</taxon>
        <taxon>Demequinaceae</taxon>
        <taxon>Demequina</taxon>
    </lineage>
</organism>
<keyword evidence="4" id="KW-1185">Reference proteome</keyword>
<dbReference type="Gene3D" id="1.50.10.10">
    <property type="match status" value="1"/>
</dbReference>
<accession>A0ABT8G5Q8</accession>
<dbReference type="InterPro" id="IPR010819">
    <property type="entry name" value="AGE/CE"/>
</dbReference>
<dbReference type="InterPro" id="IPR008928">
    <property type="entry name" value="6-hairpin_glycosidase_sf"/>
</dbReference>